<dbReference type="AlphaFoldDB" id="A0A5E6M6V5"/>
<evidence type="ECO:0000313" key="5">
    <source>
        <dbReference type="Proteomes" id="UP000381693"/>
    </source>
</evidence>
<evidence type="ECO:0000313" key="4">
    <source>
        <dbReference type="EMBL" id="VVM05087.1"/>
    </source>
</evidence>
<dbReference type="CDD" id="cd00754">
    <property type="entry name" value="Ubl_MoaD"/>
    <property type="match status" value="1"/>
</dbReference>
<reference evidence="4" key="1">
    <citation type="submission" date="2019-09" db="EMBL/GenBank/DDBJ databases">
        <authorList>
            <person name="Cremers G."/>
        </authorList>
    </citation>
    <scope>NUCLEOTIDE SEQUENCE [LARGE SCALE GENOMIC DNA]</scope>
    <source>
        <strain evidence="4">3B</strain>
    </source>
</reference>
<keyword evidence="5" id="KW-1185">Reference proteome</keyword>
<dbReference type="GO" id="GO:1990133">
    <property type="term" value="C:molybdopterin adenylyltransferase complex"/>
    <property type="evidence" value="ECO:0007669"/>
    <property type="project" value="TreeGrafter"/>
</dbReference>
<dbReference type="InterPro" id="IPR003749">
    <property type="entry name" value="ThiS/MoaD-like"/>
</dbReference>
<name>A0A5E6M6V5_9BACT</name>
<accession>A0A5E6M6V5</accession>
<comment type="caution">
    <text evidence="4">The sequence shown here is derived from an EMBL/GenBank/DDBJ whole genome shotgun (WGS) entry which is preliminary data.</text>
</comment>
<sequence length="83" mass="9329">MNSEERTVRLLLFAQARELLGFREHWVSVRAEETPREILERIAPGFFEKIPGARVSLDLEYCSWDAPVGDADEMAVLPPVSGG</sequence>
<dbReference type="GO" id="GO:0006777">
    <property type="term" value="P:Mo-molybdopterin cofactor biosynthetic process"/>
    <property type="evidence" value="ECO:0007669"/>
    <property type="project" value="InterPro"/>
</dbReference>
<dbReference type="InterPro" id="IPR016155">
    <property type="entry name" value="Mopterin_synth/thiamin_S_b"/>
</dbReference>
<dbReference type="SUPFAM" id="SSF54285">
    <property type="entry name" value="MoaD/ThiS"/>
    <property type="match status" value="1"/>
</dbReference>
<protein>
    <recommendedName>
        <fullName evidence="3">Molybdopterin synthase sulfur carrier subunit</fullName>
    </recommendedName>
</protein>
<dbReference type="InterPro" id="IPR012675">
    <property type="entry name" value="Beta-grasp_dom_sf"/>
</dbReference>
<proteinExistence type="inferred from homology"/>
<dbReference type="EMBL" id="CABFUZ020000080">
    <property type="protein sequence ID" value="VVM05087.1"/>
    <property type="molecule type" value="Genomic_DNA"/>
</dbReference>
<dbReference type="Gene3D" id="3.10.20.30">
    <property type="match status" value="1"/>
</dbReference>
<dbReference type="PANTHER" id="PTHR33359">
    <property type="entry name" value="MOLYBDOPTERIN SYNTHASE SULFUR CARRIER SUBUNIT"/>
    <property type="match status" value="1"/>
</dbReference>
<dbReference type="GO" id="GO:0000166">
    <property type="term" value="F:nucleotide binding"/>
    <property type="evidence" value="ECO:0007669"/>
    <property type="project" value="UniProtKB-KW"/>
</dbReference>
<dbReference type="PANTHER" id="PTHR33359:SF1">
    <property type="entry name" value="MOLYBDOPTERIN SYNTHASE SULFUR CARRIER SUBUNIT"/>
    <property type="match status" value="1"/>
</dbReference>
<gene>
    <name evidence="4" type="ORF">MAMC_00398</name>
</gene>
<dbReference type="Pfam" id="PF02597">
    <property type="entry name" value="ThiS"/>
    <property type="match status" value="1"/>
</dbReference>
<dbReference type="RefSeq" id="WP_142524507.1">
    <property type="nucleotide sequence ID" value="NZ_CABFUZ020000080.1"/>
</dbReference>
<dbReference type="InterPro" id="IPR044672">
    <property type="entry name" value="MOCS2A"/>
</dbReference>
<evidence type="ECO:0000256" key="3">
    <source>
        <dbReference type="ARBA" id="ARBA00024247"/>
    </source>
</evidence>
<dbReference type="OrthoDB" id="196296at2"/>
<comment type="similarity">
    <text evidence="2">Belongs to the MoaD family.</text>
</comment>
<dbReference type="Proteomes" id="UP000381693">
    <property type="component" value="Unassembled WGS sequence"/>
</dbReference>
<organism evidence="4 5">
    <name type="scientific">Methylacidimicrobium cyclopophantes</name>
    <dbReference type="NCBI Taxonomy" id="1041766"/>
    <lineage>
        <taxon>Bacteria</taxon>
        <taxon>Pseudomonadati</taxon>
        <taxon>Verrucomicrobiota</taxon>
        <taxon>Methylacidimicrobium</taxon>
    </lineage>
</organism>
<evidence type="ECO:0000256" key="1">
    <source>
        <dbReference type="ARBA" id="ARBA00022741"/>
    </source>
</evidence>
<keyword evidence="1" id="KW-0547">Nucleotide-binding</keyword>
<evidence type="ECO:0000256" key="2">
    <source>
        <dbReference type="ARBA" id="ARBA00024200"/>
    </source>
</evidence>